<proteinExistence type="inferred from homology"/>
<evidence type="ECO:0000256" key="8">
    <source>
        <dbReference type="ARBA" id="ARBA00031423"/>
    </source>
</evidence>
<accession>A0ABS7GRZ1</accession>
<dbReference type="EC" id="2.4.1.25" evidence="3 10"/>
<dbReference type="InterPro" id="IPR003385">
    <property type="entry name" value="Glyco_hydro_77"/>
</dbReference>
<dbReference type="Pfam" id="PF02446">
    <property type="entry name" value="Glyco_hydro_77"/>
    <property type="match status" value="1"/>
</dbReference>
<sequence length="613" mass="67836">MKEAFRSLRRLARQKGIELVRPSPEGRLVRVSDRNLARMLTALGEDVAGISSDGEPRCHVPADLIGRPAWGLSLQLYELRSDRNWGIGDFKDLWGICSLAGALGADFIGLNPLHAGFLYEPNRCSPYEPSNRKFLNPLYIAVDEVEGFVTSPDIEAELSRLRELSLVDYEAVAAIKLRVLRTIWKSVEQVQNPALEEFIRTGGPDLRLHALFETLSCAQSTGGTGAGWLSWPREFQSPQNTVVHEFARAHDDEIEFHQWLQWIAHIQLSKAKSCCRRAKMRVGLYLDLAVGEALDGSATWSDRTSYVRAAAIGNPPEPFAAEGQDWRLAALRPERITHGDPSPFARLMTASMQYAGAVRIDHAAAFARLFLVPTDATPADGAYVRYPIDDMLEELANMSVRHQSIVIGEDLGDVAAGLREDLATVGALSYRILSYEQSEEGFVRPQDYPKLALACVSTHDHQTFSGWWKGSDIDLRLKHGLVSRAMTLQHRKTRKSERKNLLAAFAAAGVIGSDEQSGAENLEQLVAAAHEYIASTPCMLVSVRLADLTDEEAPTNIPGTDKTYSNWRPKLSVDLAALEHLPMVRRIANVMNRYRGNPAAHGKVDSILSARGL</sequence>
<evidence type="ECO:0000256" key="2">
    <source>
        <dbReference type="ARBA" id="ARBA00005684"/>
    </source>
</evidence>
<evidence type="ECO:0000256" key="4">
    <source>
        <dbReference type="ARBA" id="ARBA00020295"/>
    </source>
</evidence>
<keyword evidence="12" id="KW-1185">Reference proteome</keyword>
<keyword evidence="6 10" id="KW-0808">Transferase</keyword>
<dbReference type="Gene3D" id="3.20.20.80">
    <property type="entry name" value="Glycosidases"/>
    <property type="match status" value="1"/>
</dbReference>
<name>A0ABS7GRZ1_9HYPH</name>
<evidence type="ECO:0000313" key="11">
    <source>
        <dbReference type="EMBL" id="MBW9052471.1"/>
    </source>
</evidence>
<dbReference type="RefSeq" id="WP_220333911.1">
    <property type="nucleotide sequence ID" value="NZ_JAEUAK010000003.1"/>
</dbReference>
<dbReference type="EMBL" id="JAEUAK010000003">
    <property type="protein sequence ID" value="MBW9052471.1"/>
    <property type="molecule type" value="Genomic_DNA"/>
</dbReference>
<evidence type="ECO:0000256" key="5">
    <source>
        <dbReference type="ARBA" id="ARBA00022676"/>
    </source>
</evidence>
<organism evidence="11 12">
    <name type="scientific">Rhizobium mesosinicum</name>
    <dbReference type="NCBI Taxonomy" id="335017"/>
    <lineage>
        <taxon>Bacteria</taxon>
        <taxon>Pseudomonadati</taxon>
        <taxon>Pseudomonadota</taxon>
        <taxon>Alphaproteobacteria</taxon>
        <taxon>Hyphomicrobiales</taxon>
        <taxon>Rhizobiaceae</taxon>
        <taxon>Rhizobium/Agrobacterium group</taxon>
        <taxon>Rhizobium</taxon>
    </lineage>
</organism>
<reference evidence="11 12" key="1">
    <citation type="journal article" date="2021" name="MBio">
        <title>Poor Competitiveness of Bradyrhizobium in Pigeon Pea Root Colonization in Indian Soils.</title>
        <authorList>
            <person name="Chalasani D."/>
            <person name="Basu A."/>
            <person name="Pullabhotla S.V.S.R.N."/>
            <person name="Jorrin B."/>
            <person name="Neal A.L."/>
            <person name="Poole P.S."/>
            <person name="Podile A.R."/>
            <person name="Tkacz A."/>
        </authorList>
    </citation>
    <scope>NUCLEOTIDE SEQUENCE [LARGE SCALE GENOMIC DNA]</scope>
    <source>
        <strain evidence="11 12">HU56</strain>
    </source>
</reference>
<evidence type="ECO:0000256" key="10">
    <source>
        <dbReference type="RuleBase" id="RU361207"/>
    </source>
</evidence>
<evidence type="ECO:0000256" key="1">
    <source>
        <dbReference type="ARBA" id="ARBA00000439"/>
    </source>
</evidence>
<gene>
    <name evidence="11" type="primary">malQ</name>
    <name evidence="11" type="ORF">JNB85_08615</name>
</gene>
<dbReference type="SUPFAM" id="SSF51445">
    <property type="entry name" value="(Trans)glycosidases"/>
    <property type="match status" value="1"/>
</dbReference>
<comment type="similarity">
    <text evidence="2 10">Belongs to the disproportionating enzyme family.</text>
</comment>
<dbReference type="PANTHER" id="PTHR32438:SF5">
    <property type="entry name" value="4-ALPHA-GLUCANOTRANSFERASE DPE1, CHLOROPLASTIC_AMYLOPLASTIC"/>
    <property type="match status" value="1"/>
</dbReference>
<evidence type="ECO:0000256" key="3">
    <source>
        <dbReference type="ARBA" id="ARBA00012560"/>
    </source>
</evidence>
<comment type="caution">
    <text evidence="11">The sequence shown here is derived from an EMBL/GenBank/DDBJ whole genome shotgun (WGS) entry which is preliminary data.</text>
</comment>
<dbReference type="PANTHER" id="PTHR32438">
    <property type="entry name" value="4-ALPHA-GLUCANOTRANSFERASE DPE1, CHLOROPLASTIC/AMYLOPLASTIC"/>
    <property type="match status" value="1"/>
</dbReference>
<evidence type="ECO:0000313" key="12">
    <source>
        <dbReference type="Proteomes" id="UP000717752"/>
    </source>
</evidence>
<evidence type="ECO:0000256" key="6">
    <source>
        <dbReference type="ARBA" id="ARBA00022679"/>
    </source>
</evidence>
<evidence type="ECO:0000256" key="7">
    <source>
        <dbReference type="ARBA" id="ARBA00023277"/>
    </source>
</evidence>
<keyword evidence="5 10" id="KW-0328">Glycosyltransferase</keyword>
<protein>
    <recommendedName>
        <fullName evidence="4 10">4-alpha-glucanotransferase</fullName>
        <ecNumber evidence="3 10">2.4.1.25</ecNumber>
    </recommendedName>
    <alternativeName>
        <fullName evidence="8 10">Amylomaltase</fullName>
    </alternativeName>
    <alternativeName>
        <fullName evidence="9 10">Disproportionating enzyme</fullName>
    </alternativeName>
</protein>
<dbReference type="InterPro" id="IPR017853">
    <property type="entry name" value="GH"/>
</dbReference>
<dbReference type="Proteomes" id="UP000717752">
    <property type="component" value="Unassembled WGS sequence"/>
</dbReference>
<dbReference type="NCBIfam" id="TIGR00217">
    <property type="entry name" value="malQ"/>
    <property type="match status" value="1"/>
</dbReference>
<keyword evidence="7 10" id="KW-0119">Carbohydrate metabolism</keyword>
<dbReference type="GO" id="GO:0004134">
    <property type="term" value="F:4-alpha-glucanotransferase activity"/>
    <property type="evidence" value="ECO:0007669"/>
    <property type="project" value="UniProtKB-EC"/>
</dbReference>
<evidence type="ECO:0000256" key="9">
    <source>
        <dbReference type="ARBA" id="ARBA00031501"/>
    </source>
</evidence>
<comment type="catalytic activity">
    <reaction evidence="1 10">
        <text>Transfers a segment of a (1-&gt;4)-alpha-D-glucan to a new position in an acceptor, which may be glucose or a (1-&gt;4)-alpha-D-glucan.</text>
        <dbReference type="EC" id="2.4.1.25"/>
    </reaction>
</comment>